<feature type="chain" id="PRO_5045884570" evidence="2">
    <location>
        <begin position="26"/>
        <end position="302"/>
    </location>
</feature>
<dbReference type="Pfam" id="PF09697">
    <property type="entry name" value="Porph_ging"/>
    <property type="match status" value="1"/>
</dbReference>
<evidence type="ECO:0000313" key="4">
    <source>
        <dbReference type="Proteomes" id="UP001378956"/>
    </source>
</evidence>
<dbReference type="Proteomes" id="UP001378956">
    <property type="component" value="Unassembled WGS sequence"/>
</dbReference>
<sequence>MKTKEMLIAFALLTPIIFTNSSAFAQVKDPVLAEIRYDFAHVTDTNHRDKPKKEEMVLYIAKNSSLYKSQSLATKTEEALKQMKEFSSGNEGGHQMLAFSSPNLTNEEIYNFHQDKKMLLIDKVGLTAYSIPQQYPSIDWQISNETKEIGGYKCQKAIAAFRGRNYTAWFTAELPFPYGPWKLNGLPGLILQAEDDKKEVVFNYAGFDKKEEGLVNIELQKGITETTSADLARAKKVFEKNPGGNMLRNMPIPAGANVQTKMVFKDETGKEMTKEEMDAKMSMSNKMNGKPVFNNPLELSNK</sequence>
<evidence type="ECO:0000256" key="1">
    <source>
        <dbReference type="SAM" id="MobiDB-lite"/>
    </source>
</evidence>
<dbReference type="EMBL" id="JBBEUB010000002">
    <property type="protein sequence ID" value="MEJ2902758.1"/>
    <property type="molecule type" value="Genomic_DNA"/>
</dbReference>
<gene>
    <name evidence="3" type="ORF">WAE58_09990</name>
</gene>
<dbReference type="NCBIfam" id="TIGR01200">
    <property type="entry name" value="GLPGLI"/>
    <property type="match status" value="1"/>
</dbReference>
<dbReference type="RefSeq" id="WP_288879425.1">
    <property type="nucleotide sequence ID" value="NZ_CBFGNQ010000022.1"/>
</dbReference>
<evidence type="ECO:0000256" key="2">
    <source>
        <dbReference type="SAM" id="SignalP"/>
    </source>
</evidence>
<keyword evidence="2" id="KW-0732">Signal</keyword>
<proteinExistence type="predicted"/>
<protein>
    <submittedName>
        <fullName evidence="3">GLPGLI family protein</fullName>
    </submittedName>
</protein>
<feature type="region of interest" description="Disordered" evidence="1">
    <location>
        <begin position="281"/>
        <end position="302"/>
    </location>
</feature>
<dbReference type="InterPro" id="IPR005901">
    <property type="entry name" value="GLPGLI"/>
</dbReference>
<organism evidence="3 4">
    <name type="scientific">Pedobacter panaciterrae</name>
    <dbReference type="NCBI Taxonomy" id="363849"/>
    <lineage>
        <taxon>Bacteria</taxon>
        <taxon>Pseudomonadati</taxon>
        <taxon>Bacteroidota</taxon>
        <taxon>Sphingobacteriia</taxon>
        <taxon>Sphingobacteriales</taxon>
        <taxon>Sphingobacteriaceae</taxon>
        <taxon>Pedobacter</taxon>
    </lineage>
</organism>
<comment type="caution">
    <text evidence="3">The sequence shown here is derived from an EMBL/GenBank/DDBJ whole genome shotgun (WGS) entry which is preliminary data.</text>
</comment>
<keyword evidence="4" id="KW-1185">Reference proteome</keyword>
<accession>A0ABU8NKI9</accession>
<evidence type="ECO:0000313" key="3">
    <source>
        <dbReference type="EMBL" id="MEJ2902758.1"/>
    </source>
</evidence>
<feature type="signal peptide" evidence="2">
    <location>
        <begin position="1"/>
        <end position="25"/>
    </location>
</feature>
<reference evidence="3 4" key="1">
    <citation type="submission" date="2024-03" db="EMBL/GenBank/DDBJ databases">
        <title>Sequence of Lycoming College Course Isolates.</title>
        <authorList>
            <person name="Plotts O."/>
            <person name="Newman J."/>
        </authorList>
    </citation>
    <scope>NUCLEOTIDE SEQUENCE [LARGE SCALE GENOMIC DNA]</scope>
    <source>
        <strain evidence="3 4">CJB-3</strain>
    </source>
</reference>
<name>A0ABU8NKI9_9SPHI</name>